<dbReference type="AlphaFoldDB" id="F1T595"/>
<dbReference type="EMBL" id="ACGK02000001">
    <property type="protein sequence ID" value="EGF23116.1"/>
    <property type="molecule type" value="Genomic_DNA"/>
</dbReference>
<proteinExistence type="predicted"/>
<protein>
    <submittedName>
        <fullName evidence="1">Uncharacterized protein</fullName>
    </submittedName>
</protein>
<name>F1T595_9ACTN</name>
<evidence type="ECO:0000313" key="2">
    <source>
        <dbReference type="Proteomes" id="UP000005947"/>
    </source>
</evidence>
<gene>
    <name evidence="1" type="ORF">HMPREF0091_10063</name>
</gene>
<keyword evidence="2" id="KW-1185">Reference proteome</keyword>
<organism evidence="1 2">
    <name type="scientific">Fannyhessea vaginae DSM 15829</name>
    <dbReference type="NCBI Taxonomy" id="525256"/>
    <lineage>
        <taxon>Bacteria</taxon>
        <taxon>Bacillati</taxon>
        <taxon>Actinomycetota</taxon>
        <taxon>Coriobacteriia</taxon>
        <taxon>Coriobacteriales</taxon>
        <taxon>Atopobiaceae</taxon>
        <taxon>Fannyhessea</taxon>
    </lineage>
</organism>
<sequence>MEMIDMCYYSDTLKHSEISIISCDDYAFSSDPILLPSSTSLLDKYVPDDTNRGHILLISAAHGCGKTFSTDTLMHYYEQNNYETVHFDLSSCAQENLSNFFIRLYNKFSKKNLLAHRYFVVFSHVYSHDEQVHEQLIRVASLLYNAHNRILIATRPQYLHFYRKLYPLAQLVNKPDLLAKTSNKSKGILQATHGIAALGCALLHDREHDCDIHTYKSSYLKALTSYMLFYINDYGKHCQSKDQNACQTYVPMLLLLFSLGSSRLAEVESICRKLNIDSNDIQKYTSLEDGFIEFNLYTSSFEVAGLCDDRLWQLVIKHLAQYFKNYPELIWVVASKLAQRGSYIRCATMLNLISEFISTSCDISSVSFLEDAYLKECIGILLERGYGLILSGQTNAVRFLLKTCEYAYAKTWSFQFLKQAYNLLTNEFLPEASKKKEDLLLKDMDKSNLVNEAHELKGACVAHTVKRDAEEAENLEQSSRRTSSAANAALPQTTLTNPNQVPHATILQTAHKRIPYVTKKTKEYYAYIEVVRLLEYIRKYCRFALDEHKRLPRLSKSRAPLVYHITQMVKQLVQGNFLKALHRASLQTHVSVPQTIFDVLECHTRYYAYVMLGLPPEGALPSSSGEKSIYAFGKDSSLYTYISYCDELIAMLSALKPVFSRGAQAIRCAHEHDNKTFEVIFYIADAIHHLLQGNFRQALSRAQAGFSMATSFTGASATYIQQVAYFMYICACLLAKEPIKTKDINSCEGFFQDLVSLVLYSLYATNWFDDRGSIPSRSTTLKPIVSIPSRNMSWIYALVYKLFPTCVSVLVQNTPLLWQKTFLQFMKTCFVDFSWDGPQTMVSMQPQFKQMDISPDKGLLTSDLQDNKVNLHSELEPLHELQLLSCGKRIYIQCFNRFSVYVDGVAQDTRLLQKRHVNQLLGYLSLCPQHRSNRYNLITAIWGDCDFEYGMVRLYETMSAARKAMHAKELPQNPLRVNKNEGMVFLDDAVITCDVDIFVRLSKSIVHEELNDEAVIDKGCRALTLFGSGIDVIINDLNGKFYGCCEEIQNLFATVSILVSNAACRQGRIRLALRVMQSAFSQMPLREDIVCYLLKLLETNDRASEIPHYLAMYKAQLHAVGVREIPRAIQQFTRLTSRRSISHTSNSRNNCMAIKINQKDRLQN</sequence>
<dbReference type="eggNOG" id="COG3947">
    <property type="taxonomic scope" value="Bacteria"/>
</dbReference>
<reference evidence="1 2" key="1">
    <citation type="submission" date="2011-02" db="EMBL/GenBank/DDBJ databases">
        <authorList>
            <person name="Muzny D."/>
            <person name="Qin X."/>
            <person name="Buhay C."/>
            <person name="Dugan-Rocha S."/>
            <person name="Ding Y."/>
            <person name="Chen G."/>
            <person name="Hawes A."/>
            <person name="Holder M."/>
            <person name="Jhangiani S."/>
            <person name="Johnson A."/>
            <person name="Khan Z."/>
            <person name="Li Z."/>
            <person name="Liu W."/>
            <person name="Liu X."/>
            <person name="Perez L."/>
            <person name="Shen H."/>
            <person name="Wang Q."/>
            <person name="Watt J."/>
            <person name="Xi L."/>
            <person name="Xin Y."/>
            <person name="Zhou J."/>
            <person name="Deng J."/>
            <person name="Jiang H."/>
            <person name="Liu Y."/>
            <person name="Qu J."/>
            <person name="Song X.-Z."/>
            <person name="Zhang L."/>
            <person name="Villasana D."/>
            <person name="Johnson A."/>
            <person name="Liu J."/>
            <person name="Liyanage D."/>
            <person name="Lorensuhewa L."/>
            <person name="Robinson T."/>
            <person name="Song A."/>
            <person name="Song B.-B."/>
            <person name="Dinh H."/>
            <person name="Thornton R."/>
            <person name="Coyle M."/>
            <person name="Francisco L."/>
            <person name="Jackson L."/>
            <person name="Javaid M."/>
            <person name="Korchina V."/>
            <person name="Kovar C."/>
            <person name="Mata R."/>
            <person name="Mathew T."/>
            <person name="Ngo R."/>
            <person name="Nguyen L."/>
            <person name="Nguyen N."/>
            <person name="Okwuonu G."/>
            <person name="Ongeri F."/>
            <person name="Pham C."/>
            <person name="Simmons D."/>
            <person name="Wilczek-Boney K."/>
            <person name="Hale W."/>
            <person name="Jakkamsetti A."/>
            <person name="Pham P."/>
            <person name="Ruth R."/>
            <person name="San Lucas F."/>
            <person name="Warren J."/>
            <person name="Zhang J."/>
            <person name="Zhao Z."/>
            <person name="Zhou C."/>
            <person name="Zhu D."/>
            <person name="Lee S."/>
            <person name="Bess C."/>
            <person name="Blankenburg K."/>
            <person name="Forbes L."/>
            <person name="Fu Q."/>
            <person name="Gubbala S."/>
            <person name="Hirani K."/>
            <person name="Jayaseelan J.C."/>
            <person name="Lara F."/>
            <person name="Munidasa M."/>
            <person name="Palculict T."/>
            <person name="Patil S."/>
            <person name="Pu L.-L."/>
            <person name="Saada N."/>
            <person name="Tang L."/>
            <person name="Weissenberger G."/>
            <person name="Zhu Y."/>
            <person name="Hemphill L."/>
            <person name="Shang Y."/>
            <person name="Youmans B."/>
            <person name="Ayvaz T."/>
            <person name="Ross M."/>
            <person name="Santibanez J."/>
            <person name="Aqrawi P."/>
            <person name="Gross S."/>
            <person name="Joshi V."/>
            <person name="Fowler G."/>
            <person name="Nazareth L."/>
            <person name="Reid J."/>
            <person name="Worley K."/>
            <person name="Petrosino J."/>
            <person name="Highlander S."/>
            <person name="Gibbs R."/>
        </authorList>
    </citation>
    <scope>NUCLEOTIDE SEQUENCE [LARGE SCALE GENOMIC DNA]</scope>
    <source>
        <strain evidence="1 2">DSM 15829</strain>
    </source>
</reference>
<accession>F1T595</accession>
<evidence type="ECO:0000313" key="1">
    <source>
        <dbReference type="EMBL" id="EGF23116.1"/>
    </source>
</evidence>
<dbReference type="Proteomes" id="UP000005947">
    <property type="component" value="Unassembled WGS sequence"/>
</dbReference>
<comment type="caution">
    <text evidence="1">The sequence shown here is derived from an EMBL/GenBank/DDBJ whole genome shotgun (WGS) entry which is preliminary data.</text>
</comment>